<dbReference type="PANTHER" id="PTHR21225">
    <property type="entry name" value="PHOSPHO-2-DEHYDRO-3-DEOXYHEPTONATE ALDOLASE DAHP SYNTHETASE"/>
    <property type="match status" value="1"/>
</dbReference>
<evidence type="ECO:0000256" key="5">
    <source>
        <dbReference type="ARBA" id="ARBA00022605"/>
    </source>
</evidence>
<evidence type="ECO:0000259" key="12">
    <source>
        <dbReference type="Pfam" id="PF00793"/>
    </source>
</evidence>
<evidence type="ECO:0000313" key="13">
    <source>
        <dbReference type="EMBL" id="SFV66701.1"/>
    </source>
</evidence>
<evidence type="ECO:0000256" key="6">
    <source>
        <dbReference type="ARBA" id="ARBA00022679"/>
    </source>
</evidence>
<organism evidence="13">
    <name type="scientific">hydrothermal vent metagenome</name>
    <dbReference type="NCBI Taxonomy" id="652676"/>
    <lineage>
        <taxon>unclassified sequences</taxon>
        <taxon>metagenomes</taxon>
        <taxon>ecological metagenomes</taxon>
    </lineage>
</organism>
<keyword evidence="6 13" id="KW-0808">Transferase</keyword>
<accession>A0A1W1CM09</accession>
<evidence type="ECO:0000256" key="9">
    <source>
        <dbReference type="ARBA" id="ARBA00031349"/>
    </source>
</evidence>
<dbReference type="EMBL" id="FPHJ01000054">
    <property type="protein sequence ID" value="SFV66701.1"/>
    <property type="molecule type" value="Genomic_DNA"/>
</dbReference>
<feature type="domain" description="DAHP synthetase I/KDSA" evidence="12">
    <location>
        <begin position="45"/>
        <end position="342"/>
    </location>
</feature>
<comment type="function">
    <text evidence="1">Stereospecific condensation of phosphoenolpyruvate (PEP) and D-erythrose-4-phosphate (E4P) giving rise to 3-deoxy-D-arabino-heptulosonate-7-phosphate (DAHP).</text>
</comment>
<dbReference type="NCBIfam" id="TIGR00034">
    <property type="entry name" value="aroFGH"/>
    <property type="match status" value="1"/>
</dbReference>
<comment type="similarity">
    <text evidence="3">Belongs to the class-I DAHP synthase family.</text>
</comment>
<sequence>MIKKIFKKINNLRISDAEAITPPISFIKKYPLSESDSDYIVSARKTVKDILEGRDKRLMVIVGPCSIHDPKSAREYAEKLAKLRDELNDKLFIVMRVYFEKPRTTVGWKGLIYDPDINNSFKIEKGLDLARSLLLDLTKMRIPTAVEYLDLITPQYFSDLITWGAIGARTTESQSHRELASGLSCPVGFKNGTKGNIDIAIDAIISASHSHSFWSINKKGKVYRYQTSGNPNCHIILRGGKKTNYDKNSVDDAVDKLKKVNLSPKVMIDFSHGNSEKQFKKQIEVSDNIIEQIKDGTTNIFGVMIESHLIEGNQATNTLDKLEYGKSITDACLGWEDTEKVLRNLAEVMSHSN</sequence>
<keyword evidence="5" id="KW-0028">Amino-acid biosynthesis</keyword>
<comment type="pathway">
    <text evidence="2">Metabolic intermediate biosynthesis; chorismate biosynthesis; chorismate from D-erythrose 4-phosphate and phosphoenolpyruvate: step 1/7.</text>
</comment>
<comment type="catalytic activity">
    <reaction evidence="11">
        <text>D-erythrose 4-phosphate + phosphoenolpyruvate + H2O = 7-phospho-2-dehydro-3-deoxy-D-arabino-heptonate + phosphate</text>
        <dbReference type="Rhea" id="RHEA:14717"/>
        <dbReference type="ChEBI" id="CHEBI:15377"/>
        <dbReference type="ChEBI" id="CHEBI:16897"/>
        <dbReference type="ChEBI" id="CHEBI:43474"/>
        <dbReference type="ChEBI" id="CHEBI:58394"/>
        <dbReference type="ChEBI" id="CHEBI:58702"/>
        <dbReference type="EC" id="2.5.1.54"/>
    </reaction>
</comment>
<dbReference type="NCBIfam" id="NF009396">
    <property type="entry name" value="PRK12756.1"/>
    <property type="match status" value="1"/>
</dbReference>
<evidence type="ECO:0000256" key="10">
    <source>
        <dbReference type="ARBA" id="ARBA00032193"/>
    </source>
</evidence>
<reference evidence="13" key="1">
    <citation type="submission" date="2016-10" db="EMBL/GenBank/DDBJ databases">
        <authorList>
            <person name="de Groot N.N."/>
        </authorList>
    </citation>
    <scope>NUCLEOTIDE SEQUENCE</scope>
</reference>
<name>A0A1W1CM09_9ZZZZ</name>
<evidence type="ECO:0000256" key="7">
    <source>
        <dbReference type="ARBA" id="ARBA00023141"/>
    </source>
</evidence>
<evidence type="ECO:0000256" key="8">
    <source>
        <dbReference type="ARBA" id="ARBA00031111"/>
    </source>
</evidence>
<dbReference type="SUPFAM" id="SSF51569">
    <property type="entry name" value="Aldolase"/>
    <property type="match status" value="1"/>
</dbReference>
<evidence type="ECO:0000256" key="2">
    <source>
        <dbReference type="ARBA" id="ARBA00004688"/>
    </source>
</evidence>
<dbReference type="GO" id="GO:0009073">
    <property type="term" value="P:aromatic amino acid family biosynthetic process"/>
    <property type="evidence" value="ECO:0007669"/>
    <property type="project" value="UniProtKB-KW"/>
</dbReference>
<dbReference type="PANTHER" id="PTHR21225:SF12">
    <property type="entry name" value="PHOSPHO-2-DEHYDRO-3-DEOXYHEPTONATE ALDOLASE, TYROSINE-INHIBITED"/>
    <property type="match status" value="1"/>
</dbReference>
<protein>
    <recommendedName>
        <fullName evidence="4">3-deoxy-7-phosphoheptulonate synthase</fullName>
        <ecNumber evidence="4">2.5.1.54</ecNumber>
    </recommendedName>
    <alternativeName>
        <fullName evidence="10">3-deoxy-D-arabino-heptulosonate 7-phosphate synthase</fullName>
    </alternativeName>
    <alternativeName>
        <fullName evidence="9">DAHP synthase</fullName>
    </alternativeName>
    <alternativeName>
        <fullName evidence="8">Phospho-2-keto-3-deoxyheptonate aldolase</fullName>
    </alternativeName>
</protein>
<dbReference type="InterPro" id="IPR006219">
    <property type="entry name" value="DAHP_synth_1"/>
</dbReference>
<dbReference type="AlphaFoldDB" id="A0A1W1CM09"/>
<evidence type="ECO:0000256" key="1">
    <source>
        <dbReference type="ARBA" id="ARBA00003726"/>
    </source>
</evidence>
<dbReference type="GO" id="GO:0005737">
    <property type="term" value="C:cytoplasm"/>
    <property type="evidence" value="ECO:0007669"/>
    <property type="project" value="TreeGrafter"/>
</dbReference>
<dbReference type="InterPro" id="IPR006218">
    <property type="entry name" value="DAHP1/KDSA"/>
</dbReference>
<dbReference type="EC" id="2.5.1.54" evidence="4"/>
<dbReference type="Pfam" id="PF00793">
    <property type="entry name" value="DAHP_synth_1"/>
    <property type="match status" value="1"/>
</dbReference>
<dbReference type="FunFam" id="3.20.20.70:FF:000005">
    <property type="entry name" value="Phospho-2-dehydro-3-deoxyheptonate aldolase"/>
    <property type="match status" value="1"/>
</dbReference>
<dbReference type="GO" id="GO:0003849">
    <property type="term" value="F:3-deoxy-7-phosphoheptulonate synthase activity"/>
    <property type="evidence" value="ECO:0007669"/>
    <property type="project" value="UniProtKB-EC"/>
</dbReference>
<dbReference type="Gene3D" id="3.20.20.70">
    <property type="entry name" value="Aldolase class I"/>
    <property type="match status" value="1"/>
</dbReference>
<dbReference type="GO" id="GO:0008652">
    <property type="term" value="P:amino acid biosynthetic process"/>
    <property type="evidence" value="ECO:0007669"/>
    <property type="project" value="UniProtKB-KW"/>
</dbReference>
<keyword evidence="7" id="KW-0057">Aromatic amino acid biosynthesis</keyword>
<evidence type="ECO:0000256" key="4">
    <source>
        <dbReference type="ARBA" id="ARBA00012694"/>
    </source>
</evidence>
<evidence type="ECO:0000256" key="3">
    <source>
        <dbReference type="ARBA" id="ARBA00007985"/>
    </source>
</evidence>
<dbReference type="NCBIfam" id="NF009395">
    <property type="entry name" value="PRK12755.1"/>
    <property type="match status" value="1"/>
</dbReference>
<dbReference type="InterPro" id="IPR013785">
    <property type="entry name" value="Aldolase_TIM"/>
</dbReference>
<proteinExistence type="inferred from homology"/>
<gene>
    <name evidence="13" type="ORF">MNB_SUP05-5-688</name>
</gene>
<dbReference type="PIRSF" id="PIRSF001361">
    <property type="entry name" value="DAHP_synthase"/>
    <property type="match status" value="1"/>
</dbReference>
<evidence type="ECO:0000256" key="11">
    <source>
        <dbReference type="ARBA" id="ARBA00047508"/>
    </source>
</evidence>